<reference evidence="4 5" key="1">
    <citation type="journal article" date="2016" name="Nat. Commun.">
        <title>Thousands of microbial genomes shed light on interconnected biogeochemical processes in an aquifer system.</title>
        <authorList>
            <person name="Anantharaman K."/>
            <person name="Brown C.T."/>
            <person name="Hug L.A."/>
            <person name="Sharon I."/>
            <person name="Castelle C.J."/>
            <person name="Probst A.J."/>
            <person name="Thomas B.C."/>
            <person name="Singh A."/>
            <person name="Wilkins M.J."/>
            <person name="Karaoz U."/>
            <person name="Brodie E.L."/>
            <person name="Williams K.H."/>
            <person name="Hubbard S.S."/>
            <person name="Banfield J.F."/>
        </authorList>
    </citation>
    <scope>NUCLEOTIDE SEQUENCE [LARGE SCALE GENOMIC DNA]</scope>
</reference>
<comment type="caution">
    <text evidence="4">The sequence shown here is derived from an EMBL/GenBank/DDBJ whole genome shotgun (WGS) entry which is preliminary data.</text>
</comment>
<dbReference type="Pfam" id="PF07521">
    <property type="entry name" value="RMMBL"/>
    <property type="match status" value="1"/>
</dbReference>
<evidence type="ECO:0000313" key="5">
    <source>
        <dbReference type="Proteomes" id="UP000177785"/>
    </source>
</evidence>
<dbReference type="Pfam" id="PF10996">
    <property type="entry name" value="Beta-Casp"/>
    <property type="match status" value="1"/>
</dbReference>
<evidence type="ECO:0000313" key="4">
    <source>
        <dbReference type="EMBL" id="OGZ44963.1"/>
    </source>
</evidence>
<accession>A0A1G2G3Z1</accession>
<dbReference type="Pfam" id="PF00753">
    <property type="entry name" value="Lactamase_B"/>
    <property type="match status" value="1"/>
</dbReference>
<gene>
    <name evidence="4" type="ORF">A2756_03800</name>
</gene>
<dbReference type="InterPro" id="IPR011108">
    <property type="entry name" value="RMMBL"/>
</dbReference>
<dbReference type="GO" id="GO:0016787">
    <property type="term" value="F:hydrolase activity"/>
    <property type="evidence" value="ECO:0007669"/>
    <property type="project" value="UniProtKB-KW"/>
</dbReference>
<dbReference type="GO" id="GO:0004521">
    <property type="term" value="F:RNA endonuclease activity"/>
    <property type="evidence" value="ECO:0007669"/>
    <property type="project" value="TreeGrafter"/>
</dbReference>
<dbReference type="STRING" id="1802115.A2756_03800"/>
<dbReference type="SMART" id="SM01027">
    <property type="entry name" value="Beta-Casp"/>
    <property type="match status" value="1"/>
</dbReference>
<dbReference type="EMBL" id="MHNL01000011">
    <property type="protein sequence ID" value="OGZ44963.1"/>
    <property type="molecule type" value="Genomic_DNA"/>
</dbReference>
<sequence length="455" mass="50283">MVKLTFFGGAQEVTGACYLLETDTVRILIDCGMFQCPRFCEMRNVDKFPFDPISIDALFVTHGHMDHIGRVPKLVRDGFKGTIYSTPPTKDFSNIMLRDSLGIMEKEARHHEEKLFYSEEDIEKAASMWQGVPYGQKITIGNLSLILRDAGHILGSAIVDIDADNNGTHVRLAFTGDLGNSPTPILSPKEQVTGIEYLTIESAYGDRIHEDKADRKIKLERVIEDTIKAGGTLMIPAFSLERTQELLFELNDLVEHGRIPRVPVFIDSPLAINATTVYRNYSAYFNKDAQALIQSGDDLFKFPGLKLTKSTDDSKAINDVPAPKIIMAGAGMMQGGRILHHARRYLPDSKNAILFVGYQASGSLGRRILEGASEAVIHGERIPIHAKAYDIGSYSAHADSDMLFDYVAGAREGLKKVFVVQGEPKAALYLVQRIKDNLGLEALAPHLGDSFILAE</sequence>
<dbReference type="Gene3D" id="3.60.15.10">
    <property type="entry name" value="Ribonuclease Z/Hydroxyacylglutathione hydrolase-like"/>
    <property type="match status" value="1"/>
</dbReference>
<dbReference type="SUPFAM" id="SSF56281">
    <property type="entry name" value="Metallo-hydrolase/oxidoreductase"/>
    <property type="match status" value="1"/>
</dbReference>
<protein>
    <recommendedName>
        <fullName evidence="6">MBL fold hydrolase</fullName>
    </recommendedName>
</protein>
<dbReference type="CDD" id="cd16295">
    <property type="entry name" value="TTHA0252-CPSF-like_MBL-fold"/>
    <property type="match status" value="1"/>
</dbReference>
<organism evidence="4 5">
    <name type="scientific">Candidatus Ryanbacteria bacterium RIFCSPHIGHO2_01_FULL_48_27</name>
    <dbReference type="NCBI Taxonomy" id="1802115"/>
    <lineage>
        <taxon>Bacteria</taxon>
        <taxon>Candidatus Ryaniibacteriota</taxon>
    </lineage>
</organism>
<dbReference type="AlphaFoldDB" id="A0A1G2G3Z1"/>
<feature type="domain" description="Metallo-beta-lactamase" evidence="2">
    <location>
        <begin position="14"/>
        <end position="221"/>
    </location>
</feature>
<evidence type="ECO:0008006" key="6">
    <source>
        <dbReference type="Google" id="ProtNLM"/>
    </source>
</evidence>
<dbReference type="PANTHER" id="PTHR11203">
    <property type="entry name" value="CLEAVAGE AND POLYADENYLATION SPECIFICITY FACTOR FAMILY MEMBER"/>
    <property type="match status" value="1"/>
</dbReference>
<feature type="domain" description="Beta-Casp" evidence="3">
    <location>
        <begin position="243"/>
        <end position="368"/>
    </location>
</feature>
<dbReference type="PANTHER" id="PTHR11203:SF37">
    <property type="entry name" value="INTEGRATOR COMPLEX SUBUNIT 11"/>
    <property type="match status" value="1"/>
</dbReference>
<evidence type="ECO:0000259" key="2">
    <source>
        <dbReference type="SMART" id="SM00849"/>
    </source>
</evidence>
<dbReference type="InterPro" id="IPR036866">
    <property type="entry name" value="RibonucZ/Hydroxyglut_hydro"/>
</dbReference>
<dbReference type="Proteomes" id="UP000177785">
    <property type="component" value="Unassembled WGS sequence"/>
</dbReference>
<dbReference type="InterPro" id="IPR001279">
    <property type="entry name" value="Metallo-B-lactamas"/>
</dbReference>
<evidence type="ECO:0000256" key="1">
    <source>
        <dbReference type="ARBA" id="ARBA00022801"/>
    </source>
</evidence>
<dbReference type="InterPro" id="IPR050698">
    <property type="entry name" value="MBL"/>
</dbReference>
<name>A0A1G2G3Z1_9BACT</name>
<proteinExistence type="predicted"/>
<keyword evidence="1" id="KW-0378">Hydrolase</keyword>
<evidence type="ECO:0000259" key="3">
    <source>
        <dbReference type="SMART" id="SM01027"/>
    </source>
</evidence>
<dbReference type="InterPro" id="IPR022712">
    <property type="entry name" value="Beta_Casp"/>
</dbReference>
<dbReference type="Gene3D" id="3.40.50.10890">
    <property type="match status" value="1"/>
</dbReference>
<dbReference type="SMART" id="SM00849">
    <property type="entry name" value="Lactamase_B"/>
    <property type="match status" value="1"/>
</dbReference>